<evidence type="ECO:0000259" key="5">
    <source>
        <dbReference type="Pfam" id="PF03807"/>
    </source>
</evidence>
<dbReference type="InterPro" id="IPR000304">
    <property type="entry name" value="Pyrroline-COOH_reductase"/>
</dbReference>
<dbReference type="NCBIfam" id="TIGR00112">
    <property type="entry name" value="proC"/>
    <property type="match status" value="1"/>
</dbReference>
<feature type="domain" description="Pyrroline-5-carboxylate reductase catalytic N-terminal" evidence="5">
    <location>
        <begin position="4"/>
        <end position="98"/>
    </location>
</feature>
<dbReference type="InterPro" id="IPR028939">
    <property type="entry name" value="P5C_Rdtase_cat_N"/>
</dbReference>
<dbReference type="GO" id="GO:0004735">
    <property type="term" value="F:pyrroline-5-carboxylate reductase activity"/>
    <property type="evidence" value="ECO:0007669"/>
    <property type="project" value="UniProtKB-EC"/>
</dbReference>
<dbReference type="PIRSF" id="PIRSF000193">
    <property type="entry name" value="Pyrrol-5-carb_rd"/>
    <property type="match status" value="1"/>
</dbReference>
<keyword evidence="2 4" id="KW-0521">NADP</keyword>
<dbReference type="Pfam" id="PF03807">
    <property type="entry name" value="F420_oxidored"/>
    <property type="match status" value="1"/>
</dbReference>
<evidence type="ECO:0000313" key="7">
    <source>
        <dbReference type="EMBL" id="MBM7584530.1"/>
    </source>
</evidence>
<keyword evidence="2 4" id="KW-0560">Oxidoreductase</keyword>
<proteinExistence type="inferred from homology"/>
<keyword evidence="8" id="KW-1185">Reference proteome</keyword>
<dbReference type="PANTHER" id="PTHR11645:SF49">
    <property type="entry name" value="PYRROLINE-5-CARBOXYLATE REDUCTASE 1"/>
    <property type="match status" value="1"/>
</dbReference>
<evidence type="ECO:0000256" key="1">
    <source>
        <dbReference type="ARBA" id="ARBA00005525"/>
    </source>
</evidence>
<dbReference type="PANTHER" id="PTHR11645">
    <property type="entry name" value="PYRROLINE-5-CARBOXYLATE REDUCTASE"/>
    <property type="match status" value="1"/>
</dbReference>
<dbReference type="InterPro" id="IPR008927">
    <property type="entry name" value="6-PGluconate_DH-like_C_sf"/>
</dbReference>
<comment type="pathway">
    <text evidence="2 4">Amino-acid biosynthesis; L-proline biosynthesis; L-proline from L-glutamate 5-semialdehyde: step 1/1.</text>
</comment>
<comment type="caution">
    <text evidence="7">The sequence shown here is derived from an EMBL/GenBank/DDBJ whole genome shotgun (WGS) entry which is preliminary data.</text>
</comment>
<dbReference type="InterPro" id="IPR029036">
    <property type="entry name" value="P5CR_dimer"/>
</dbReference>
<keyword evidence="2 4" id="KW-0641">Proline biosynthesis</keyword>
<dbReference type="InterPro" id="IPR053790">
    <property type="entry name" value="P5CR-like_CS"/>
</dbReference>
<dbReference type="PROSITE" id="PS00521">
    <property type="entry name" value="P5CR"/>
    <property type="match status" value="1"/>
</dbReference>
<gene>
    <name evidence="2" type="primary">proC</name>
    <name evidence="7" type="ORF">JOC86_001067</name>
</gene>
<dbReference type="RefSeq" id="WP_205168670.1">
    <property type="nucleotide sequence ID" value="NZ_JAFBDZ010000001.1"/>
</dbReference>
<organism evidence="7 8">
    <name type="scientific">Rossellomorea pakistanensis</name>
    <dbReference type="NCBI Taxonomy" id="992288"/>
    <lineage>
        <taxon>Bacteria</taxon>
        <taxon>Bacillati</taxon>
        <taxon>Bacillota</taxon>
        <taxon>Bacilli</taxon>
        <taxon>Bacillales</taxon>
        <taxon>Bacillaceae</taxon>
        <taxon>Rossellomorea</taxon>
    </lineage>
</organism>
<evidence type="ECO:0000256" key="3">
    <source>
        <dbReference type="NCBIfam" id="TIGR00112"/>
    </source>
</evidence>
<sequence>MKTVFIGAGSMAESLLAGALRNGALSKENIYMTNRTNKTRLVELQQKYDINISYDDETLLNGAEIVILAMKPKDVAPALKVLKAFISENTLIISVLAGISIHYIEDTLEFKGGIVRAMPNTSATIGKSATGIAFNDGVTHKKLNLVLSLFNSIGMTAIIEEEKLDIVTALSGSGPAYFYYIVEVLLKTAEEMGLDQSLAKPLLVQTLLGAGEMLATSGQEAKTLRENVTSPGGTTEAGLLALEKNHVNRALYECLHEAAKQSKCLRELYQSQANAK</sequence>
<dbReference type="EMBL" id="JAFBDZ010000001">
    <property type="protein sequence ID" value="MBM7584530.1"/>
    <property type="molecule type" value="Genomic_DNA"/>
</dbReference>
<accession>A0ABS2N9M1</accession>
<comment type="catalytic activity">
    <reaction evidence="2 4">
        <text>L-proline + NADP(+) = (S)-1-pyrroline-5-carboxylate + NADPH + 2 H(+)</text>
        <dbReference type="Rhea" id="RHEA:14109"/>
        <dbReference type="ChEBI" id="CHEBI:15378"/>
        <dbReference type="ChEBI" id="CHEBI:17388"/>
        <dbReference type="ChEBI" id="CHEBI:57783"/>
        <dbReference type="ChEBI" id="CHEBI:58349"/>
        <dbReference type="ChEBI" id="CHEBI:60039"/>
        <dbReference type="EC" id="1.5.1.2"/>
    </reaction>
</comment>
<reference evidence="7 8" key="1">
    <citation type="submission" date="2021-01" db="EMBL/GenBank/DDBJ databases">
        <title>Genomic Encyclopedia of Type Strains, Phase IV (KMG-IV): sequencing the most valuable type-strain genomes for metagenomic binning, comparative biology and taxonomic classification.</title>
        <authorList>
            <person name="Goeker M."/>
        </authorList>
    </citation>
    <scope>NUCLEOTIDE SEQUENCE [LARGE SCALE GENOMIC DNA]</scope>
    <source>
        <strain evidence="7 8">DSM 24834</strain>
    </source>
</reference>
<dbReference type="Pfam" id="PF14748">
    <property type="entry name" value="P5CR_dimer"/>
    <property type="match status" value="1"/>
</dbReference>
<name>A0ABS2N9M1_9BACI</name>
<dbReference type="EC" id="1.5.1.2" evidence="2 3"/>
<keyword evidence="2 4" id="KW-0028">Amino-acid biosynthesis</keyword>
<comment type="function">
    <text evidence="2">Catalyzes the reduction of 1-pyrroline-5-carboxylate (PCA) to L-proline.</text>
</comment>
<evidence type="ECO:0000259" key="6">
    <source>
        <dbReference type="Pfam" id="PF14748"/>
    </source>
</evidence>
<dbReference type="HAMAP" id="MF_01925">
    <property type="entry name" value="P5C_reductase"/>
    <property type="match status" value="1"/>
</dbReference>
<evidence type="ECO:0000256" key="2">
    <source>
        <dbReference type="HAMAP-Rule" id="MF_01925"/>
    </source>
</evidence>
<comment type="catalytic activity">
    <reaction evidence="2">
        <text>L-proline + NAD(+) = (S)-1-pyrroline-5-carboxylate + NADH + 2 H(+)</text>
        <dbReference type="Rhea" id="RHEA:14105"/>
        <dbReference type="ChEBI" id="CHEBI:15378"/>
        <dbReference type="ChEBI" id="CHEBI:17388"/>
        <dbReference type="ChEBI" id="CHEBI:57540"/>
        <dbReference type="ChEBI" id="CHEBI:57945"/>
        <dbReference type="ChEBI" id="CHEBI:60039"/>
        <dbReference type="EC" id="1.5.1.2"/>
    </reaction>
</comment>
<comment type="similarity">
    <text evidence="1 2 4">Belongs to the pyrroline-5-carboxylate reductase family.</text>
</comment>
<feature type="domain" description="Pyrroline-5-carboxylate reductase dimerisation" evidence="6">
    <location>
        <begin position="161"/>
        <end position="263"/>
    </location>
</feature>
<dbReference type="SUPFAM" id="SSF51735">
    <property type="entry name" value="NAD(P)-binding Rossmann-fold domains"/>
    <property type="match status" value="1"/>
</dbReference>
<evidence type="ECO:0000256" key="4">
    <source>
        <dbReference type="RuleBase" id="RU003903"/>
    </source>
</evidence>
<evidence type="ECO:0000313" key="8">
    <source>
        <dbReference type="Proteomes" id="UP001646157"/>
    </source>
</evidence>
<protein>
    <recommendedName>
        <fullName evidence="2 3">Pyrroline-5-carboxylate reductase</fullName>
        <shortName evidence="2">P5C reductase</shortName>
        <shortName evidence="2">P5CR</shortName>
        <ecNumber evidence="2 3">1.5.1.2</ecNumber>
    </recommendedName>
    <alternativeName>
        <fullName evidence="2">PCA reductase</fullName>
    </alternativeName>
</protein>
<dbReference type="InterPro" id="IPR036291">
    <property type="entry name" value="NAD(P)-bd_dom_sf"/>
</dbReference>
<comment type="subcellular location">
    <subcellularLocation>
        <location evidence="2">Cytoplasm</location>
    </subcellularLocation>
</comment>
<dbReference type="Proteomes" id="UP001646157">
    <property type="component" value="Unassembled WGS sequence"/>
</dbReference>
<dbReference type="SUPFAM" id="SSF48179">
    <property type="entry name" value="6-phosphogluconate dehydrogenase C-terminal domain-like"/>
    <property type="match status" value="1"/>
</dbReference>
<keyword evidence="2" id="KW-0963">Cytoplasm</keyword>
<dbReference type="Gene3D" id="1.10.3730.10">
    <property type="entry name" value="ProC C-terminal domain-like"/>
    <property type="match status" value="1"/>
</dbReference>
<dbReference type="Gene3D" id="3.40.50.720">
    <property type="entry name" value="NAD(P)-binding Rossmann-like Domain"/>
    <property type="match status" value="1"/>
</dbReference>